<evidence type="ECO:0000256" key="2">
    <source>
        <dbReference type="ARBA" id="ARBA00009776"/>
    </source>
</evidence>
<dbReference type="Gene3D" id="3.40.50.300">
    <property type="entry name" value="P-loop containing nucleotide triphosphate hydrolases"/>
    <property type="match status" value="1"/>
</dbReference>
<keyword evidence="5" id="KW-0545">Nucleotide biosynthesis</keyword>
<dbReference type="Proteomes" id="UP001217089">
    <property type="component" value="Unassembled WGS sequence"/>
</dbReference>
<keyword evidence="6" id="KW-0547">Nucleotide-binding</keyword>
<feature type="domain" description="Thymidylate kinase-like" evidence="9">
    <location>
        <begin position="48"/>
        <end position="223"/>
    </location>
</feature>
<keyword evidence="4" id="KW-0808">Transferase</keyword>
<evidence type="ECO:0000256" key="6">
    <source>
        <dbReference type="ARBA" id="ARBA00022741"/>
    </source>
</evidence>
<keyword evidence="8" id="KW-0067">ATP-binding</keyword>
<keyword evidence="7" id="KW-0418">Kinase</keyword>
<sequence>MDVLLKQIVPRTITQIFGAKHKFKQRTPSSVINFTRTMTTNRGALIVFEGCDHSGKTTQCNKLISSMNEKGLSVKSMRFPDRTTTIGQMISSYLGNTCEIEDHAVHLLFSANRWEMSEHEKLLQSGTTLIVDRYAYSGVAFTSAKQGFDMQWCKQPDIGLPKPDAVIYLTLSPEAAEKRGTFGKERYEKKEFQQKVSENFEKLKEDNWKVIDADKSVDDLHTELCDIVCEVIDAAQDKPLEQLWVDN</sequence>
<evidence type="ECO:0000256" key="1">
    <source>
        <dbReference type="ARBA" id="ARBA00004992"/>
    </source>
</evidence>
<comment type="pathway">
    <text evidence="1">Pyrimidine metabolism; dTTP biosynthesis.</text>
</comment>
<dbReference type="InterPro" id="IPR027417">
    <property type="entry name" value="P-loop_NTPase"/>
</dbReference>
<dbReference type="SUPFAM" id="SSF52540">
    <property type="entry name" value="P-loop containing nucleoside triphosphate hydrolases"/>
    <property type="match status" value="1"/>
</dbReference>
<evidence type="ECO:0000256" key="7">
    <source>
        <dbReference type="ARBA" id="ARBA00022777"/>
    </source>
</evidence>
<evidence type="ECO:0000256" key="4">
    <source>
        <dbReference type="ARBA" id="ARBA00022679"/>
    </source>
</evidence>
<protein>
    <recommendedName>
        <fullName evidence="3">dTMP kinase</fullName>
        <ecNumber evidence="3">2.7.4.9</ecNumber>
    </recommendedName>
</protein>
<dbReference type="PROSITE" id="PS01331">
    <property type="entry name" value="THYMIDYLATE_KINASE"/>
    <property type="match status" value="1"/>
</dbReference>
<evidence type="ECO:0000256" key="8">
    <source>
        <dbReference type="ARBA" id="ARBA00022840"/>
    </source>
</evidence>
<evidence type="ECO:0000259" key="9">
    <source>
        <dbReference type="Pfam" id="PF02223"/>
    </source>
</evidence>
<organism evidence="10 11">
    <name type="scientific">Tegillarca granosa</name>
    <name type="common">Malaysian cockle</name>
    <name type="synonym">Anadara granosa</name>
    <dbReference type="NCBI Taxonomy" id="220873"/>
    <lineage>
        <taxon>Eukaryota</taxon>
        <taxon>Metazoa</taxon>
        <taxon>Spiralia</taxon>
        <taxon>Lophotrochozoa</taxon>
        <taxon>Mollusca</taxon>
        <taxon>Bivalvia</taxon>
        <taxon>Autobranchia</taxon>
        <taxon>Pteriomorphia</taxon>
        <taxon>Arcoida</taxon>
        <taxon>Arcoidea</taxon>
        <taxon>Arcidae</taxon>
        <taxon>Tegillarca</taxon>
    </lineage>
</organism>
<dbReference type="InterPro" id="IPR018094">
    <property type="entry name" value="Thymidylate_kinase"/>
</dbReference>
<name>A0ABQ9EXH1_TEGGR</name>
<evidence type="ECO:0000313" key="11">
    <source>
        <dbReference type="Proteomes" id="UP001217089"/>
    </source>
</evidence>
<accession>A0ABQ9EXH1</accession>
<dbReference type="HAMAP" id="MF_00165">
    <property type="entry name" value="Thymidylate_kinase"/>
    <property type="match status" value="1"/>
</dbReference>
<dbReference type="InterPro" id="IPR018095">
    <property type="entry name" value="Thymidylate_kin_CS"/>
</dbReference>
<gene>
    <name evidence="10" type="ORF">KUTeg_011629</name>
</gene>
<keyword evidence="11" id="KW-1185">Reference proteome</keyword>
<evidence type="ECO:0000313" key="10">
    <source>
        <dbReference type="EMBL" id="KAJ8309764.1"/>
    </source>
</evidence>
<evidence type="ECO:0000256" key="3">
    <source>
        <dbReference type="ARBA" id="ARBA00012980"/>
    </source>
</evidence>
<dbReference type="NCBIfam" id="TIGR00041">
    <property type="entry name" value="DTMP_kinase"/>
    <property type="match status" value="1"/>
</dbReference>
<proteinExistence type="inferred from homology"/>
<dbReference type="PANTHER" id="PTHR10344">
    <property type="entry name" value="THYMIDYLATE KINASE"/>
    <property type="match status" value="1"/>
</dbReference>
<dbReference type="Pfam" id="PF02223">
    <property type="entry name" value="Thymidylate_kin"/>
    <property type="match status" value="1"/>
</dbReference>
<dbReference type="CDD" id="cd01672">
    <property type="entry name" value="TMPK"/>
    <property type="match status" value="1"/>
</dbReference>
<dbReference type="InterPro" id="IPR039430">
    <property type="entry name" value="Thymidylate_kin-like_dom"/>
</dbReference>
<comment type="caution">
    <text evidence="10">The sequence shown here is derived from an EMBL/GenBank/DDBJ whole genome shotgun (WGS) entry which is preliminary data.</text>
</comment>
<dbReference type="EC" id="2.7.4.9" evidence="3"/>
<reference evidence="10 11" key="1">
    <citation type="submission" date="2022-12" db="EMBL/GenBank/DDBJ databases">
        <title>Chromosome-level genome of Tegillarca granosa.</title>
        <authorList>
            <person name="Kim J."/>
        </authorList>
    </citation>
    <scope>NUCLEOTIDE SEQUENCE [LARGE SCALE GENOMIC DNA]</scope>
    <source>
        <strain evidence="10">Teg-2019</strain>
        <tissue evidence="10">Adductor muscle</tissue>
    </source>
</reference>
<dbReference type="EMBL" id="JARBDR010000640">
    <property type="protein sequence ID" value="KAJ8309764.1"/>
    <property type="molecule type" value="Genomic_DNA"/>
</dbReference>
<dbReference type="PANTHER" id="PTHR10344:SF1">
    <property type="entry name" value="THYMIDYLATE KINASE"/>
    <property type="match status" value="1"/>
</dbReference>
<evidence type="ECO:0000256" key="5">
    <source>
        <dbReference type="ARBA" id="ARBA00022727"/>
    </source>
</evidence>
<comment type="similarity">
    <text evidence="2">Belongs to the thymidylate kinase family.</text>
</comment>